<protein>
    <submittedName>
        <fullName evidence="2">Uncharacterized protein</fullName>
    </submittedName>
</protein>
<dbReference type="OrthoDB" id="410381at2759"/>
<accession>A0A9Q1EZD5</accession>
<proteinExistence type="predicted"/>
<dbReference type="Proteomes" id="UP001152622">
    <property type="component" value="Chromosome 10"/>
</dbReference>
<evidence type="ECO:0000313" key="3">
    <source>
        <dbReference type="Proteomes" id="UP001152622"/>
    </source>
</evidence>
<organism evidence="2 3">
    <name type="scientific">Synaphobranchus kaupii</name>
    <name type="common">Kaup's arrowtooth eel</name>
    <dbReference type="NCBI Taxonomy" id="118154"/>
    <lineage>
        <taxon>Eukaryota</taxon>
        <taxon>Metazoa</taxon>
        <taxon>Chordata</taxon>
        <taxon>Craniata</taxon>
        <taxon>Vertebrata</taxon>
        <taxon>Euteleostomi</taxon>
        <taxon>Actinopterygii</taxon>
        <taxon>Neopterygii</taxon>
        <taxon>Teleostei</taxon>
        <taxon>Anguilliformes</taxon>
        <taxon>Synaphobranchidae</taxon>
        <taxon>Synaphobranchus</taxon>
    </lineage>
</organism>
<gene>
    <name evidence="2" type="ORF">SKAU_G00265920</name>
</gene>
<feature type="region of interest" description="Disordered" evidence="1">
    <location>
        <begin position="1"/>
        <end position="24"/>
    </location>
</feature>
<sequence length="279" mass="30798">MSIQPRGPRAAPNKKLNSAALNTPTSQDHLRRFLAENLDKIPEEPADWPALRQAIHSAASEALGQTRKRHQDWFDCNSAKIQSLLKTKHEAHKALLSCPGSPTLKAAFAAARTATQCALRTMEDAWWIQKAKEIQSLADCNNTQGFYDAIKALYGPRKRAIAPVRSVDSSTLFKDRHEILARWANHFESLLNHTNPIDPHILDNLPDTPPVTHLDTPPHFSETRQAITGLKNNKSPGPDGIPAEVFKHGGVPVVAESFLHLVTDEDKNGAVMMEGIQVS</sequence>
<name>A0A9Q1EZD5_SYNKA</name>
<feature type="compositionally biased region" description="Polar residues" evidence="1">
    <location>
        <begin position="15"/>
        <end position="24"/>
    </location>
</feature>
<evidence type="ECO:0000256" key="1">
    <source>
        <dbReference type="SAM" id="MobiDB-lite"/>
    </source>
</evidence>
<keyword evidence="3" id="KW-1185">Reference proteome</keyword>
<evidence type="ECO:0000313" key="2">
    <source>
        <dbReference type="EMBL" id="KAJ8348003.1"/>
    </source>
</evidence>
<dbReference type="AlphaFoldDB" id="A0A9Q1EZD5"/>
<dbReference type="EMBL" id="JAINUF010000010">
    <property type="protein sequence ID" value="KAJ8348003.1"/>
    <property type="molecule type" value="Genomic_DNA"/>
</dbReference>
<reference evidence="2" key="1">
    <citation type="journal article" date="2023" name="Science">
        <title>Genome structures resolve the early diversification of teleost fishes.</title>
        <authorList>
            <person name="Parey E."/>
            <person name="Louis A."/>
            <person name="Montfort J."/>
            <person name="Bouchez O."/>
            <person name="Roques C."/>
            <person name="Iampietro C."/>
            <person name="Lluch J."/>
            <person name="Castinel A."/>
            <person name="Donnadieu C."/>
            <person name="Desvignes T."/>
            <person name="Floi Bucao C."/>
            <person name="Jouanno E."/>
            <person name="Wen M."/>
            <person name="Mejri S."/>
            <person name="Dirks R."/>
            <person name="Jansen H."/>
            <person name="Henkel C."/>
            <person name="Chen W.J."/>
            <person name="Zahm M."/>
            <person name="Cabau C."/>
            <person name="Klopp C."/>
            <person name="Thompson A.W."/>
            <person name="Robinson-Rechavi M."/>
            <person name="Braasch I."/>
            <person name="Lecointre G."/>
            <person name="Bobe J."/>
            <person name="Postlethwait J.H."/>
            <person name="Berthelot C."/>
            <person name="Roest Crollius H."/>
            <person name="Guiguen Y."/>
        </authorList>
    </citation>
    <scope>NUCLEOTIDE SEQUENCE</scope>
    <source>
        <strain evidence="2">WJC10195</strain>
    </source>
</reference>
<comment type="caution">
    <text evidence="2">The sequence shown here is derived from an EMBL/GenBank/DDBJ whole genome shotgun (WGS) entry which is preliminary data.</text>
</comment>